<keyword evidence="3" id="KW-1133">Transmembrane helix</keyword>
<dbReference type="InterPro" id="IPR002123">
    <property type="entry name" value="Plipid/glycerol_acylTrfase"/>
</dbReference>
<name>A0A369LMK0_9ACTN</name>
<reference evidence="5 6" key="1">
    <citation type="journal article" date="2018" name="Elife">
        <title>Discovery and characterization of a prevalent human gut bacterial enzyme sufficient for the inactivation of a family of plant toxins.</title>
        <authorList>
            <person name="Koppel N."/>
            <person name="Bisanz J.E."/>
            <person name="Pandelia M.E."/>
            <person name="Turnbaugh P.J."/>
            <person name="Balskus E.P."/>
        </authorList>
    </citation>
    <scope>NUCLEOTIDE SEQUENCE [LARGE SCALE GENOMIC DNA]</scope>
    <source>
        <strain evidence="5 6">OB21 GAM31</strain>
    </source>
</reference>
<dbReference type="GO" id="GO:0006654">
    <property type="term" value="P:phosphatidic acid biosynthetic process"/>
    <property type="evidence" value="ECO:0007669"/>
    <property type="project" value="TreeGrafter"/>
</dbReference>
<accession>A0A369LMK0</accession>
<dbReference type="AlphaFoldDB" id="A0A369LMK0"/>
<evidence type="ECO:0000259" key="4">
    <source>
        <dbReference type="SMART" id="SM00563"/>
    </source>
</evidence>
<dbReference type="SUPFAM" id="SSF69593">
    <property type="entry name" value="Glycerol-3-phosphate (1)-acyltransferase"/>
    <property type="match status" value="1"/>
</dbReference>
<organism evidence="5 6">
    <name type="scientific">Slackia isoflavoniconvertens</name>
    <dbReference type="NCBI Taxonomy" id="572010"/>
    <lineage>
        <taxon>Bacteria</taxon>
        <taxon>Bacillati</taxon>
        <taxon>Actinomycetota</taxon>
        <taxon>Coriobacteriia</taxon>
        <taxon>Eggerthellales</taxon>
        <taxon>Eggerthellaceae</taxon>
        <taxon>Slackia</taxon>
    </lineage>
</organism>
<protein>
    <submittedName>
        <fullName evidence="5">1-acyl-sn-glycerol-3-phosphate acyltransferase</fullName>
    </submittedName>
</protein>
<evidence type="ECO:0000256" key="3">
    <source>
        <dbReference type="SAM" id="Phobius"/>
    </source>
</evidence>
<evidence type="ECO:0000313" key="6">
    <source>
        <dbReference type="Proteomes" id="UP000253975"/>
    </source>
</evidence>
<keyword evidence="3" id="KW-0812">Transmembrane</keyword>
<dbReference type="PANTHER" id="PTHR10434:SF11">
    <property type="entry name" value="1-ACYL-SN-GLYCEROL-3-PHOSPHATE ACYLTRANSFERASE"/>
    <property type="match status" value="1"/>
</dbReference>
<dbReference type="Pfam" id="PF01553">
    <property type="entry name" value="Acyltransferase"/>
    <property type="match status" value="1"/>
</dbReference>
<comment type="caution">
    <text evidence="5">The sequence shown here is derived from an EMBL/GenBank/DDBJ whole genome shotgun (WGS) entry which is preliminary data.</text>
</comment>
<dbReference type="GO" id="GO:0003841">
    <property type="term" value="F:1-acylglycerol-3-phosphate O-acyltransferase activity"/>
    <property type="evidence" value="ECO:0007669"/>
    <property type="project" value="TreeGrafter"/>
</dbReference>
<dbReference type="CDD" id="cd07989">
    <property type="entry name" value="LPLAT_AGPAT-like"/>
    <property type="match status" value="1"/>
</dbReference>
<dbReference type="SMART" id="SM00563">
    <property type="entry name" value="PlsC"/>
    <property type="match status" value="1"/>
</dbReference>
<gene>
    <name evidence="5" type="ORF">C1881_02790</name>
</gene>
<dbReference type="EMBL" id="PPTO01000003">
    <property type="protein sequence ID" value="RDB60372.1"/>
    <property type="molecule type" value="Genomic_DNA"/>
</dbReference>
<sequence>MPIDPVDGLEKVKEGESAPKRVGHFVGNIVYAIIFIAFKIAFRYKVEGIENLRQFDGKRGAVVIGNHVSYLDPAFLWIAARPKQWVRFMARDNMFANAGGLAGQVISRVGAFPIKRGSADRTAIKRASAMLKRGESVGIFPEGTRRDRGTAAPELHGGAAFIARMGKAPIVPSSIRNVDAIKRKGERMHFPKVTVVFGAPIYLEDFDFLPKEDRLDAVSWYAMRECYALRDNVNREEVDMKSLFPEARDFSTELSGKILSRPIA</sequence>
<proteinExistence type="predicted"/>
<dbReference type="Proteomes" id="UP000253975">
    <property type="component" value="Unassembled WGS sequence"/>
</dbReference>
<feature type="domain" description="Phospholipid/glycerol acyltransferase" evidence="4">
    <location>
        <begin position="61"/>
        <end position="178"/>
    </location>
</feature>
<evidence type="ECO:0000313" key="5">
    <source>
        <dbReference type="EMBL" id="RDB60372.1"/>
    </source>
</evidence>
<dbReference type="PANTHER" id="PTHR10434">
    <property type="entry name" value="1-ACYL-SN-GLYCEROL-3-PHOSPHATE ACYLTRANSFERASE"/>
    <property type="match status" value="1"/>
</dbReference>
<keyword evidence="2 5" id="KW-0012">Acyltransferase</keyword>
<keyword evidence="1 5" id="KW-0808">Transferase</keyword>
<evidence type="ECO:0000256" key="2">
    <source>
        <dbReference type="ARBA" id="ARBA00023315"/>
    </source>
</evidence>
<keyword evidence="3" id="KW-0472">Membrane</keyword>
<evidence type="ECO:0000256" key="1">
    <source>
        <dbReference type="ARBA" id="ARBA00022679"/>
    </source>
</evidence>
<feature type="transmembrane region" description="Helical" evidence="3">
    <location>
        <begin position="22"/>
        <end position="42"/>
    </location>
</feature>